<feature type="coiled-coil region" evidence="8">
    <location>
        <begin position="2129"/>
        <end position="2222"/>
    </location>
</feature>
<keyword evidence="3 7" id="KW-0067">ATP-binding</keyword>
<reference evidence="11 12" key="1">
    <citation type="submission" date="2024-11" db="EMBL/GenBank/DDBJ databases">
        <title>A near-complete genome assembly of Cinchona calisaya.</title>
        <authorList>
            <person name="Lian D.C."/>
            <person name="Zhao X.W."/>
            <person name="Wei L."/>
        </authorList>
    </citation>
    <scope>NUCLEOTIDE SEQUENCE [LARGE SCALE GENOMIC DNA]</scope>
    <source>
        <tissue evidence="11">Nenye</tissue>
    </source>
</reference>
<feature type="coiled-coil region" evidence="8">
    <location>
        <begin position="1776"/>
        <end position="1909"/>
    </location>
</feature>
<evidence type="ECO:0000256" key="7">
    <source>
        <dbReference type="PROSITE-ProRule" id="PRU00283"/>
    </source>
</evidence>
<comment type="similarity">
    <text evidence="6">Belongs to the TRAFAC class myosin-kinesin ATPase superfamily. Kinesin family. KIN-12 subfamily.</text>
</comment>
<keyword evidence="1" id="KW-0493">Microtubule</keyword>
<dbReference type="InterPro" id="IPR001752">
    <property type="entry name" value="Kinesin_motor_dom"/>
</dbReference>
<dbReference type="InterPro" id="IPR027417">
    <property type="entry name" value="P-loop_NTPase"/>
</dbReference>
<dbReference type="SMART" id="SM00129">
    <property type="entry name" value="KISc"/>
    <property type="match status" value="1"/>
</dbReference>
<feature type="coiled-coil region" evidence="8">
    <location>
        <begin position="2064"/>
        <end position="2091"/>
    </location>
</feature>
<feature type="coiled-coil region" evidence="8">
    <location>
        <begin position="588"/>
        <end position="615"/>
    </location>
</feature>
<feature type="compositionally biased region" description="Low complexity" evidence="9">
    <location>
        <begin position="7"/>
        <end position="18"/>
    </location>
</feature>
<feature type="coiled-coil region" evidence="8">
    <location>
        <begin position="1934"/>
        <end position="2025"/>
    </location>
</feature>
<dbReference type="PROSITE" id="PS00411">
    <property type="entry name" value="KINESIN_MOTOR_1"/>
    <property type="match status" value="1"/>
</dbReference>
<dbReference type="InterPro" id="IPR036961">
    <property type="entry name" value="Kinesin_motor_dom_sf"/>
</dbReference>
<feature type="coiled-coil region" evidence="8">
    <location>
        <begin position="1661"/>
        <end position="1747"/>
    </location>
</feature>
<accession>A0ABD2YJ27</accession>
<evidence type="ECO:0000256" key="1">
    <source>
        <dbReference type="ARBA" id="ARBA00022701"/>
    </source>
</evidence>
<protein>
    <recommendedName>
        <fullName evidence="10">Kinesin motor domain-containing protein</fullName>
    </recommendedName>
</protein>
<sequence length="2257" mass="257467">MTKKDSSSSSSSSVRSISRANPLSSQSDGTENSCLNQIPTPCLPPPPPRSPLNSIPDPAQLLLHAQTHDDLDHKDSSSKSYAATPKASTRGGGKQVHRSEPNSAQTTPAPKPIHRLSNVGGKSSRGISTILNPDSQIQVPHFDLPEDHSFWKDYNVQVMIRIRPLSNLEKVSQGYGRCLRQESANTLVWLGQPETRFTFDHVACETISQEKLFTVAGLPMVENCMSGYNSCMFAYGQTGSGKTYTMMGDISQIAGKLNEDCGITPRIFEYLFTRIGEEEDKRRNEGLKYSCKCSFLEIYNEQITDLLEPSSTNLQLREDLKKGVYVENLTEYSVRTVDDVLRLLLQGSANRKMAATHMNTESSRSHSVFTCIIESCWEKDSMTHLRFGRLNLVDLAGSERQKSSGAEGDRLKEAANINKSLSTLGLVIMSLVDLAQGKHRHVPYRDSRLTFLLQDSLGGNSKTTVIANVSPSLCSANETLSTLKFAQRAKLIQNNAKVNEDASGDVIALQRQIQQLKGQLSILLKHNNDSEYYSHCAPSFKESCLNNFLGGFDSSEEMNLQDNHGAEGGRNKKIKCLNTNLFGTLRREKLAELEVKRLEAEVEQLNLLVHRLEEDAQHTKMTLRFRDEKIKRLELLADGLVSADDYLVNENKSLREEVELLQSRSGKSPEMTRFALENIRLLEQLRLFQNFYAQGERETLLDEISELRDEYSKLIEVEESSGHSHLSPGKENRETSVDKELKEQKDMNSKLVREVDELQRELGKLMKCNQPTSGSVGVMLPRSDSVDELPSYILPEDYAPPFEDGKRTERALIFQCNDIQKELMDARSIIEAMESKQVTFIEALEFMRNENHNLREMLQNQKNKECDIRPEPKDCNKQSSFETSTLVLRAKLDKLSKDLKEEQLPNSQYLEDHTMGLFRDLQTELIQEEVEIETTKTILHLQEEIATLESELQGRLHSLAEENKSLRNCVAAKEDEMKALCSDWEWATLELTTFLIDGSKTLRDASSQIESIACLFPCVNVWIGEHVERAAKLCVEKEESILLLKRSLEDAQKTVSEMDQKLNSLRGVTMALTEVQQIKHSENNLMCKENCISEDEIYTDDNCLEMKKYCHQPMMVLRDCVERDVPLTDANALVSADVKVDIELACSRLLEVNNAIKLSFFSAENHFASLQSDIYETFSLYKELVQDLVSDIHEMRRNFLNLKVNYGSVQFHTAGSPSVHFHRFLQHENEQQILHKIRDDLTEINDRLNSMSRCFCGITHACESSITAENLEKADGWTTDFSTSSSNYSAESAPRSKQIAVSGCHQCIEKKTDKIFDTEFDRSSLVSTHYQELQHSRTVLQSLSCEGVDLFCLRKEFRAAYDAFAKIDAHLTALFSSKVTSDGSTSGFRILDSLLFLTNKEQHFVGDELEQVIMPEMGVMVQSHNKITQTVDAGRNFIKKAHSFFTKFEEAQATLKEADYMLNALLKSNEDAKQLTSLWKQTGNELMIQRENLVEEIRELKSYIQLRESKNEQLDDQLHFILTEIETLMFLPKNSFQKDVEDLCKTAYSEAILMVKETLNKIYSLRSLLEDISSRVKENGIISFVLHCYLGEHPKEIRRQNTDSDFLASTLVERFDVVHNSGKSYMNYRNESKFGVAKGEKEGCQTEMIRTSEAGEGYQVRADLINENLELKRELERKEVLLKGLLFDFSLLQESASSRKDAKDEIEKLTGALNQVRGELKVKTSQLDNMLIKHRTLECRLNETENALSISNSDLDQVKGTLDILSEENAELRMILKDLYLKKSETEKQLEEQRDSVKDLENEILRMTSSAEKRLASSMKDIKDDVERVTAERDQLLDQIQSLQDKLEMAYALADEKEAIALEARQESEASKVYAEQKEEEVKILEHSVEELERTINVLEKKVYEMEEEVERHHTIRDSLEVELHAMRERLLMVESLTEDLDSKNSNTELYENQFSRKTYGGFVEFHEACNQIRSLEKEKENLAKEIKQYRQYISELLVHAEAQASQYQQKYKNLEAMVHEVRTDSSNAICGAPILDKTEKTSVRLRGSSSPFRCIAGLVQQMNMEKDQELSNAKLRIEELEALMASRQKEVCLLNARLASVESMTHDVIRDLLGVKLDITNYADLVSQNQLQKLVEEAQQQAQQYIAMEKEVLKLRRQINDLIEERERCIEEVNRREADVLATHMILEQIRERDQLLTAQNEMLKADKTNLQRRVAELDDMVKKLIGTQNIGLQKWQQVNSLTRLKDSSASKKLSH</sequence>
<keyword evidence="5 7" id="KW-0505">Motor protein</keyword>
<dbReference type="GO" id="GO:0005524">
    <property type="term" value="F:ATP binding"/>
    <property type="evidence" value="ECO:0007669"/>
    <property type="project" value="UniProtKB-UniRule"/>
</dbReference>
<evidence type="ECO:0000256" key="6">
    <source>
        <dbReference type="ARBA" id="ARBA00034488"/>
    </source>
</evidence>
<evidence type="ECO:0000313" key="12">
    <source>
        <dbReference type="Proteomes" id="UP001630127"/>
    </source>
</evidence>
<dbReference type="CDD" id="cd01373">
    <property type="entry name" value="KISc_KLP2_like"/>
    <property type="match status" value="1"/>
</dbReference>
<gene>
    <name evidence="11" type="ORF">ACH5RR_030945</name>
</gene>
<feature type="binding site" evidence="7">
    <location>
        <begin position="236"/>
        <end position="243"/>
    </location>
    <ligand>
        <name>ATP</name>
        <dbReference type="ChEBI" id="CHEBI:30616"/>
    </ligand>
</feature>
<keyword evidence="2 7" id="KW-0547">Nucleotide-binding</keyword>
<dbReference type="PANTHER" id="PTHR37739:SF18">
    <property type="entry name" value="KINESIN-LIKE PROTEIN KIN-12C"/>
    <property type="match status" value="1"/>
</dbReference>
<dbReference type="InterPro" id="IPR044986">
    <property type="entry name" value="KIF15/KIN-12"/>
</dbReference>
<keyword evidence="12" id="KW-1185">Reference proteome</keyword>
<keyword evidence="4 8" id="KW-0175">Coiled coil</keyword>
<dbReference type="PROSITE" id="PS50067">
    <property type="entry name" value="KINESIN_MOTOR_2"/>
    <property type="match status" value="1"/>
</dbReference>
<dbReference type="GO" id="GO:0005874">
    <property type="term" value="C:microtubule"/>
    <property type="evidence" value="ECO:0007669"/>
    <property type="project" value="UniProtKB-KW"/>
</dbReference>
<evidence type="ECO:0000256" key="2">
    <source>
        <dbReference type="ARBA" id="ARBA00022741"/>
    </source>
</evidence>
<evidence type="ECO:0000256" key="4">
    <source>
        <dbReference type="ARBA" id="ARBA00023054"/>
    </source>
</evidence>
<evidence type="ECO:0000259" key="10">
    <source>
        <dbReference type="PROSITE" id="PS50067"/>
    </source>
</evidence>
<dbReference type="Pfam" id="PF00225">
    <property type="entry name" value="Kinesin"/>
    <property type="match status" value="1"/>
</dbReference>
<evidence type="ECO:0000256" key="3">
    <source>
        <dbReference type="ARBA" id="ARBA00022840"/>
    </source>
</evidence>
<feature type="compositionally biased region" description="Polar residues" evidence="9">
    <location>
        <begin position="19"/>
        <end position="38"/>
    </location>
</feature>
<feature type="region of interest" description="Disordered" evidence="9">
    <location>
        <begin position="718"/>
        <end position="744"/>
    </location>
</feature>
<proteinExistence type="inferred from homology"/>
<name>A0ABD2YJ27_9GENT</name>
<feature type="region of interest" description="Disordered" evidence="9">
    <location>
        <begin position="1"/>
        <end position="132"/>
    </location>
</feature>
<evidence type="ECO:0000256" key="8">
    <source>
        <dbReference type="SAM" id="Coils"/>
    </source>
</evidence>
<dbReference type="FunFam" id="3.40.850.10:FF:000033">
    <property type="entry name" value="Kinesin-like protein KIN-12E"/>
    <property type="match status" value="1"/>
</dbReference>
<dbReference type="EMBL" id="JBJUIK010000013">
    <property type="protein sequence ID" value="KAL3505563.1"/>
    <property type="molecule type" value="Genomic_DNA"/>
</dbReference>
<dbReference type="InterPro" id="IPR019821">
    <property type="entry name" value="Kinesin_motor_CS"/>
</dbReference>
<dbReference type="Proteomes" id="UP001630127">
    <property type="component" value="Unassembled WGS sequence"/>
</dbReference>
<feature type="compositionally biased region" description="Basic and acidic residues" evidence="9">
    <location>
        <begin position="66"/>
        <end position="77"/>
    </location>
</feature>
<feature type="domain" description="Kinesin motor" evidence="10">
    <location>
        <begin position="155"/>
        <end position="492"/>
    </location>
</feature>
<dbReference type="Gene3D" id="3.40.850.10">
    <property type="entry name" value="Kinesin motor domain"/>
    <property type="match status" value="1"/>
</dbReference>
<feature type="coiled-coil region" evidence="8">
    <location>
        <begin position="1041"/>
        <end position="1068"/>
    </location>
</feature>
<evidence type="ECO:0000256" key="9">
    <source>
        <dbReference type="SAM" id="MobiDB-lite"/>
    </source>
</evidence>
<dbReference type="PRINTS" id="PR00380">
    <property type="entry name" value="KINESINHEAVY"/>
</dbReference>
<evidence type="ECO:0000256" key="5">
    <source>
        <dbReference type="ARBA" id="ARBA00023175"/>
    </source>
</evidence>
<dbReference type="GO" id="GO:0003774">
    <property type="term" value="F:cytoskeletal motor activity"/>
    <property type="evidence" value="ECO:0007669"/>
    <property type="project" value="UniProtKB-UniRule"/>
</dbReference>
<evidence type="ECO:0000313" key="11">
    <source>
        <dbReference type="EMBL" id="KAL3505563.1"/>
    </source>
</evidence>
<dbReference type="SUPFAM" id="SSF52540">
    <property type="entry name" value="P-loop containing nucleoside triphosphate hydrolases"/>
    <property type="match status" value="1"/>
</dbReference>
<feature type="compositionally biased region" description="Pro residues" evidence="9">
    <location>
        <begin position="41"/>
        <end position="50"/>
    </location>
</feature>
<feature type="coiled-coil region" evidence="8">
    <location>
        <begin position="816"/>
        <end position="864"/>
    </location>
</feature>
<organism evidence="11 12">
    <name type="scientific">Cinchona calisaya</name>
    <dbReference type="NCBI Taxonomy" id="153742"/>
    <lineage>
        <taxon>Eukaryota</taxon>
        <taxon>Viridiplantae</taxon>
        <taxon>Streptophyta</taxon>
        <taxon>Embryophyta</taxon>
        <taxon>Tracheophyta</taxon>
        <taxon>Spermatophyta</taxon>
        <taxon>Magnoliopsida</taxon>
        <taxon>eudicotyledons</taxon>
        <taxon>Gunneridae</taxon>
        <taxon>Pentapetalae</taxon>
        <taxon>asterids</taxon>
        <taxon>lamiids</taxon>
        <taxon>Gentianales</taxon>
        <taxon>Rubiaceae</taxon>
        <taxon>Cinchonoideae</taxon>
        <taxon>Cinchoneae</taxon>
        <taxon>Cinchona</taxon>
    </lineage>
</organism>
<dbReference type="PANTHER" id="PTHR37739">
    <property type="entry name" value="KINESIN-LIKE PROTEIN KIN-12D"/>
    <property type="match status" value="1"/>
</dbReference>
<comment type="caution">
    <text evidence="11">The sequence shown here is derived from an EMBL/GenBank/DDBJ whole genome shotgun (WGS) entry which is preliminary data.</text>
</comment>